<dbReference type="Proteomes" id="UP000789375">
    <property type="component" value="Unassembled WGS sequence"/>
</dbReference>
<proteinExistence type="predicted"/>
<accession>A0A9N9D6P9</accession>
<dbReference type="AlphaFoldDB" id="A0A9N9D6P9"/>
<sequence length="110" mass="12755">MVTIEEVRVGRAGRSDQGFLAQPDKERTEGCINLSAKCYHTLYISLQVQVLPMIVSVKESVKLYQINNTLKLNFLTRYDFLHLQVERQTAWRYLELQSFISVGTFAIVER</sequence>
<dbReference type="EMBL" id="CAJVPP010003422">
    <property type="protein sequence ID" value="CAG8628856.1"/>
    <property type="molecule type" value="Genomic_DNA"/>
</dbReference>
<keyword evidence="2" id="KW-1185">Reference proteome</keyword>
<evidence type="ECO:0000313" key="1">
    <source>
        <dbReference type="EMBL" id="CAG8628856.1"/>
    </source>
</evidence>
<evidence type="ECO:0000313" key="2">
    <source>
        <dbReference type="Proteomes" id="UP000789375"/>
    </source>
</evidence>
<reference evidence="1" key="1">
    <citation type="submission" date="2021-06" db="EMBL/GenBank/DDBJ databases">
        <authorList>
            <person name="Kallberg Y."/>
            <person name="Tangrot J."/>
            <person name="Rosling A."/>
        </authorList>
    </citation>
    <scope>NUCLEOTIDE SEQUENCE</scope>
    <source>
        <strain evidence="1">87-6 pot B 2015</strain>
    </source>
</reference>
<organism evidence="1 2">
    <name type="scientific">Funneliformis mosseae</name>
    <name type="common">Endomycorrhizal fungus</name>
    <name type="synonym">Glomus mosseae</name>
    <dbReference type="NCBI Taxonomy" id="27381"/>
    <lineage>
        <taxon>Eukaryota</taxon>
        <taxon>Fungi</taxon>
        <taxon>Fungi incertae sedis</taxon>
        <taxon>Mucoromycota</taxon>
        <taxon>Glomeromycotina</taxon>
        <taxon>Glomeromycetes</taxon>
        <taxon>Glomerales</taxon>
        <taxon>Glomeraceae</taxon>
        <taxon>Funneliformis</taxon>
    </lineage>
</organism>
<comment type="caution">
    <text evidence="1">The sequence shown here is derived from an EMBL/GenBank/DDBJ whole genome shotgun (WGS) entry which is preliminary data.</text>
</comment>
<name>A0A9N9D6P9_FUNMO</name>
<protein>
    <submittedName>
        <fullName evidence="1">3750_t:CDS:1</fullName>
    </submittedName>
</protein>
<gene>
    <name evidence="1" type="ORF">FMOSSE_LOCUS10377</name>
</gene>